<name>A0ABZ0YX52_9GAMM</name>
<keyword evidence="2" id="KW-1185">Reference proteome</keyword>
<sequence length="95" mass="11261">MRWRQRVIWWLLRLACRLDPDSHFVQVHMSPNLRTTAGPVFVSREDQEAALEQALVQYVRMRRELVIANHAETALARHHPELFEENTHGEFDSRS</sequence>
<proteinExistence type="predicted"/>
<dbReference type="Proteomes" id="UP001327459">
    <property type="component" value="Chromosome"/>
</dbReference>
<gene>
    <name evidence="1" type="ORF">SR882_10345</name>
</gene>
<dbReference type="RefSeq" id="WP_322521164.1">
    <property type="nucleotide sequence ID" value="NZ_CP140153.1"/>
</dbReference>
<protein>
    <recommendedName>
        <fullName evidence="3">Antitoxin</fullName>
    </recommendedName>
</protein>
<accession>A0ABZ0YX52</accession>
<evidence type="ECO:0000313" key="1">
    <source>
        <dbReference type="EMBL" id="WQH16149.1"/>
    </source>
</evidence>
<organism evidence="1 2">
    <name type="scientific">Guyparkeria halophila</name>
    <dbReference type="NCBI Taxonomy" id="47960"/>
    <lineage>
        <taxon>Bacteria</taxon>
        <taxon>Pseudomonadati</taxon>
        <taxon>Pseudomonadota</taxon>
        <taxon>Gammaproteobacteria</taxon>
        <taxon>Chromatiales</taxon>
        <taxon>Thioalkalibacteraceae</taxon>
        <taxon>Guyparkeria</taxon>
    </lineage>
</organism>
<evidence type="ECO:0008006" key="3">
    <source>
        <dbReference type="Google" id="ProtNLM"/>
    </source>
</evidence>
<dbReference type="EMBL" id="CP140153">
    <property type="protein sequence ID" value="WQH16149.1"/>
    <property type="molecule type" value="Genomic_DNA"/>
</dbReference>
<reference evidence="1 2" key="1">
    <citation type="submission" date="2023-11" db="EMBL/GenBank/DDBJ databases">
        <title>MicrobeMod: A computational toolkit for identifying prokaryotic methylation and restriction-modification with nanopore sequencing.</title>
        <authorList>
            <person name="Crits-Christoph A."/>
            <person name="Kang S.C."/>
            <person name="Lee H."/>
            <person name="Ostrov N."/>
        </authorList>
    </citation>
    <scope>NUCLEOTIDE SEQUENCE [LARGE SCALE GENOMIC DNA]</scope>
    <source>
        <strain evidence="1 2">ATCC 49870</strain>
    </source>
</reference>
<evidence type="ECO:0000313" key="2">
    <source>
        <dbReference type="Proteomes" id="UP001327459"/>
    </source>
</evidence>